<name>B6CZN7_9GEMI</name>
<dbReference type="GO" id="GO:0016020">
    <property type="term" value="C:membrane"/>
    <property type="evidence" value="ECO:0007669"/>
    <property type="project" value="InterPro"/>
</dbReference>
<comment type="subunit">
    <text evidence="11">Interacts with the capsid protein (CP). Part of a MP-CP-viral DNA complex.</text>
</comment>
<feature type="transmembrane region" description="Helical" evidence="13">
    <location>
        <begin position="50"/>
        <end position="69"/>
    </location>
</feature>
<comment type="subcellular location">
    <subcellularLocation>
        <location evidence="2">Host membrane</location>
        <topology evidence="2">Single-pass membrane protein</topology>
    </subcellularLocation>
</comment>
<organism evidence="14">
    <name type="scientific">Maize streak virus</name>
    <dbReference type="NCBI Taxonomy" id="10821"/>
    <lineage>
        <taxon>Viruses</taxon>
        <taxon>Monodnaviria</taxon>
        <taxon>Shotokuvirae</taxon>
        <taxon>Cressdnaviricota</taxon>
        <taxon>Repensiviricetes</taxon>
        <taxon>Geplafuvirales</taxon>
        <taxon>Geminiviridae</taxon>
        <taxon>Mastrevirus</taxon>
        <taxon>Mastrevirus storeyi</taxon>
    </lineage>
</organism>
<evidence type="ECO:0000256" key="4">
    <source>
        <dbReference type="ARBA" id="ARBA00014660"/>
    </source>
</evidence>
<keyword evidence="7" id="KW-1043">Host membrane</keyword>
<evidence type="ECO:0000256" key="7">
    <source>
        <dbReference type="ARBA" id="ARBA00022870"/>
    </source>
</evidence>
<accession>B6CZN7</accession>
<keyword evidence="6 13" id="KW-0812">Transmembrane</keyword>
<keyword evidence="8 13" id="KW-1133">Transmembrane helix</keyword>
<proteinExistence type="inferred from homology"/>
<reference evidence="14" key="1">
    <citation type="journal article" date="2008" name="J. Gen. Virol.">
        <title>Recombination, decreased host specificity and increased mobility may have driven the emergence of maize streak virus as an agricultural pathogen.</title>
        <authorList>
            <person name="Varsani A."/>
            <person name="Shepherd D.N."/>
            <person name="Monjane A.L."/>
            <person name="Owor B.E."/>
            <person name="Erdmann J.B."/>
            <person name="Rybicki E.P."/>
            <person name="Peterschmitt M."/>
            <person name="Briddon R.W."/>
            <person name="Markham P.G."/>
            <person name="Oluwafemi S."/>
            <person name="Windram O.P."/>
            <person name="Lefeuvre P."/>
            <person name="Lett J.M."/>
            <person name="Martin D.P."/>
        </authorList>
    </citation>
    <scope>NUCLEOTIDE SEQUENCE</scope>
    <source>
        <strain evidence="14">MSV-C_Ug-LuwA-2007</strain>
    </source>
</reference>
<dbReference type="Pfam" id="PF01708">
    <property type="entry name" value="Gemini_mov"/>
    <property type="match status" value="1"/>
</dbReference>
<evidence type="ECO:0000256" key="10">
    <source>
        <dbReference type="ARBA" id="ARBA00023136"/>
    </source>
</evidence>
<evidence type="ECO:0000256" key="8">
    <source>
        <dbReference type="ARBA" id="ARBA00022989"/>
    </source>
</evidence>
<dbReference type="EMBL" id="EU628622">
    <property type="protein sequence ID" value="ACF40505.1"/>
    <property type="molecule type" value="Genomic_DNA"/>
</dbReference>
<comment type="function">
    <text evidence="1">Involved in the viral transport within, and between cells.</text>
</comment>
<dbReference type="InterPro" id="IPR002621">
    <property type="entry name" value="Gemini_mov"/>
</dbReference>
<evidence type="ECO:0000256" key="5">
    <source>
        <dbReference type="ARBA" id="ARBA00022448"/>
    </source>
</evidence>
<evidence type="ECO:0000256" key="1">
    <source>
        <dbReference type="ARBA" id="ARBA00002157"/>
    </source>
</evidence>
<dbReference type="GO" id="GO:0046740">
    <property type="term" value="P:transport of virus in host, cell to cell"/>
    <property type="evidence" value="ECO:0007669"/>
    <property type="project" value="UniProtKB-KW"/>
</dbReference>
<evidence type="ECO:0000256" key="6">
    <source>
        <dbReference type="ARBA" id="ARBA00022692"/>
    </source>
</evidence>
<keyword evidence="10 13" id="KW-0472">Membrane</keyword>
<keyword evidence="9" id="KW-0916">Viral movement protein</keyword>
<sequence length="120" mass="13247">MFKVAVPRDYKLSHKCDSSMDPQSAVYTLPRVPTSAPTTGGWSWSHVGEVAILSFVALICIYLLYLWVLRDLILVLKARRGRSTEELIFGSEAVDRRNPIPSTLEPTAPVHPGPFVPGQG</sequence>
<feature type="region of interest" description="Disordered" evidence="12">
    <location>
        <begin position="97"/>
        <end position="120"/>
    </location>
</feature>
<comment type="similarity">
    <text evidence="3">Belongs to the mastrevirus movement protein family.</text>
</comment>
<evidence type="ECO:0000256" key="2">
    <source>
        <dbReference type="ARBA" id="ARBA00004379"/>
    </source>
</evidence>
<evidence type="ECO:0000256" key="9">
    <source>
        <dbReference type="ARBA" id="ARBA00023031"/>
    </source>
</evidence>
<evidence type="ECO:0000256" key="3">
    <source>
        <dbReference type="ARBA" id="ARBA00010512"/>
    </source>
</evidence>
<keyword evidence="5" id="KW-0813">Transport</keyword>
<evidence type="ECO:0000256" key="12">
    <source>
        <dbReference type="SAM" id="MobiDB-lite"/>
    </source>
</evidence>
<evidence type="ECO:0000313" key="14">
    <source>
        <dbReference type="EMBL" id="ACF40505.1"/>
    </source>
</evidence>
<dbReference type="GO" id="GO:0033644">
    <property type="term" value="C:host cell membrane"/>
    <property type="evidence" value="ECO:0007669"/>
    <property type="project" value="UniProtKB-SubCell"/>
</dbReference>
<evidence type="ECO:0000256" key="11">
    <source>
        <dbReference type="ARBA" id="ARBA00025953"/>
    </source>
</evidence>
<protein>
    <recommendedName>
        <fullName evidence="4">Movement protein</fullName>
    </recommendedName>
</protein>
<evidence type="ECO:0000256" key="13">
    <source>
        <dbReference type="SAM" id="Phobius"/>
    </source>
</evidence>
<feature type="compositionally biased region" description="Pro residues" evidence="12">
    <location>
        <begin position="109"/>
        <end position="120"/>
    </location>
</feature>